<proteinExistence type="predicted"/>
<keyword evidence="2" id="KW-1185">Reference proteome</keyword>
<reference evidence="1 2" key="1">
    <citation type="submission" date="2021-06" db="EMBL/GenBank/DDBJ databases">
        <title>Caerostris extrusa draft genome.</title>
        <authorList>
            <person name="Kono N."/>
            <person name="Arakawa K."/>
        </authorList>
    </citation>
    <scope>NUCLEOTIDE SEQUENCE [LARGE SCALE GENOMIC DNA]</scope>
</reference>
<organism evidence="1 2">
    <name type="scientific">Caerostris extrusa</name>
    <name type="common">Bark spider</name>
    <name type="synonym">Caerostris bankana</name>
    <dbReference type="NCBI Taxonomy" id="172846"/>
    <lineage>
        <taxon>Eukaryota</taxon>
        <taxon>Metazoa</taxon>
        <taxon>Ecdysozoa</taxon>
        <taxon>Arthropoda</taxon>
        <taxon>Chelicerata</taxon>
        <taxon>Arachnida</taxon>
        <taxon>Araneae</taxon>
        <taxon>Araneomorphae</taxon>
        <taxon>Entelegynae</taxon>
        <taxon>Araneoidea</taxon>
        <taxon>Araneidae</taxon>
        <taxon>Caerostris</taxon>
    </lineage>
</organism>
<dbReference type="AlphaFoldDB" id="A0AAV4TGM8"/>
<evidence type="ECO:0000313" key="2">
    <source>
        <dbReference type="Proteomes" id="UP001054945"/>
    </source>
</evidence>
<dbReference type="Proteomes" id="UP001054945">
    <property type="component" value="Unassembled WGS sequence"/>
</dbReference>
<gene>
    <name evidence="1" type="ORF">CEXT_658121</name>
</gene>
<accession>A0AAV4TGM8</accession>
<comment type="caution">
    <text evidence="1">The sequence shown here is derived from an EMBL/GenBank/DDBJ whole genome shotgun (WGS) entry which is preliminary data.</text>
</comment>
<evidence type="ECO:0000313" key="1">
    <source>
        <dbReference type="EMBL" id="GIY44586.1"/>
    </source>
</evidence>
<dbReference type="EMBL" id="BPLR01011164">
    <property type="protein sequence ID" value="GIY44586.1"/>
    <property type="molecule type" value="Genomic_DNA"/>
</dbReference>
<name>A0AAV4TGM8_CAEEX</name>
<protein>
    <submittedName>
        <fullName evidence="1">Uncharacterized protein</fullName>
    </submittedName>
</protein>
<sequence length="88" mass="9744">MQIAVPPPLLELKQLVRLCPAFLVSPKRCFVLGLHSQMDSPVSRLVEENTTNDSIEDFCLKFRDKLIALCGSSPHTLPVSTEAVLLPK</sequence>